<sequence length="54" mass="6249">TYGSSFINFNLPQFYQIVKVDGREQVIPFRTKSIGNMPPANQDHDTPLLQQYFS</sequence>
<dbReference type="InterPro" id="IPR000274">
    <property type="entry name" value="Adenylate_cyclase_1"/>
</dbReference>
<proteinExistence type="predicted"/>
<gene>
    <name evidence="1" type="ORF">GRW05_26240</name>
</gene>
<evidence type="ECO:0000313" key="1">
    <source>
        <dbReference type="EMBL" id="MXI77685.1"/>
    </source>
</evidence>
<dbReference type="AlphaFoldDB" id="A0A6N8R822"/>
<protein>
    <submittedName>
        <fullName evidence="1">Uncharacterized protein</fullName>
    </submittedName>
</protein>
<dbReference type="EMBL" id="WUIY01000403">
    <property type="protein sequence ID" value="MXI77685.1"/>
    <property type="molecule type" value="Genomic_DNA"/>
</dbReference>
<accession>A0A6N8R822</accession>
<dbReference type="PANTHER" id="PTHR38760:SF1">
    <property type="entry name" value="ADENYLATE CYCLASE"/>
    <property type="match status" value="1"/>
</dbReference>
<dbReference type="GO" id="GO:0006171">
    <property type="term" value="P:cAMP biosynthetic process"/>
    <property type="evidence" value="ECO:0007669"/>
    <property type="project" value="InterPro"/>
</dbReference>
<reference evidence="1 2" key="1">
    <citation type="submission" date="2019-12" db="EMBL/GenBank/DDBJ databases">
        <title>Enteriobacteria Tanzani isolates_10434.</title>
        <authorList>
            <person name="Subbiah M."/>
            <person name="Call D."/>
        </authorList>
    </citation>
    <scope>NUCLEOTIDE SEQUENCE [LARGE SCALE GENOMIC DNA]</scope>
    <source>
        <strain evidence="1 2">10434wD1</strain>
    </source>
</reference>
<dbReference type="GO" id="GO:0004016">
    <property type="term" value="F:adenylate cyclase activity"/>
    <property type="evidence" value="ECO:0007669"/>
    <property type="project" value="InterPro"/>
</dbReference>
<evidence type="ECO:0000313" key="2">
    <source>
        <dbReference type="Proteomes" id="UP000436141"/>
    </source>
</evidence>
<dbReference type="Pfam" id="PF01295">
    <property type="entry name" value="Adenylate_cycl"/>
    <property type="match status" value="1"/>
</dbReference>
<name>A0A6N8R822_ECOLX</name>
<dbReference type="Proteomes" id="UP000436141">
    <property type="component" value="Unassembled WGS sequence"/>
</dbReference>
<dbReference type="PANTHER" id="PTHR38760">
    <property type="entry name" value="ADENYLATE CYCLASE"/>
    <property type="match status" value="1"/>
</dbReference>
<organism evidence="1 2">
    <name type="scientific">Escherichia coli</name>
    <dbReference type="NCBI Taxonomy" id="562"/>
    <lineage>
        <taxon>Bacteria</taxon>
        <taxon>Pseudomonadati</taxon>
        <taxon>Pseudomonadota</taxon>
        <taxon>Gammaproteobacteria</taxon>
        <taxon>Enterobacterales</taxon>
        <taxon>Enterobacteriaceae</taxon>
        <taxon>Escherichia</taxon>
    </lineage>
</organism>
<feature type="non-terminal residue" evidence="1">
    <location>
        <position position="1"/>
    </location>
</feature>
<comment type="caution">
    <text evidence="1">The sequence shown here is derived from an EMBL/GenBank/DDBJ whole genome shotgun (WGS) entry which is preliminary data.</text>
</comment>